<dbReference type="Pfam" id="PF13568">
    <property type="entry name" value="OMP_b-brl_2"/>
    <property type="match status" value="1"/>
</dbReference>
<dbReference type="RefSeq" id="WP_018968000.1">
    <property type="nucleotide sequence ID" value="NZ_KB899219.1"/>
</dbReference>
<feature type="chain" id="PRO_5001665158" description="Outer membrane protein beta-barrel domain-containing protein" evidence="1">
    <location>
        <begin position="20"/>
        <end position="207"/>
    </location>
</feature>
<dbReference type="SUPFAM" id="SSF56925">
    <property type="entry name" value="OMPA-like"/>
    <property type="match status" value="1"/>
</dbReference>
<feature type="domain" description="Outer membrane protein beta-barrel" evidence="2">
    <location>
        <begin position="18"/>
        <end position="185"/>
    </location>
</feature>
<dbReference type="AlphaFoldDB" id="A0A069QEF2"/>
<dbReference type="EMBL" id="JNGW01000117">
    <property type="protein sequence ID" value="KDR51263.1"/>
    <property type="molecule type" value="Genomic_DNA"/>
</dbReference>
<dbReference type="eggNOG" id="COG3637">
    <property type="taxonomic scope" value="Bacteria"/>
</dbReference>
<evidence type="ECO:0000256" key="1">
    <source>
        <dbReference type="SAM" id="SignalP"/>
    </source>
</evidence>
<name>A0A069QEF2_HOYLO</name>
<reference evidence="3 4" key="1">
    <citation type="submission" date="2013-08" db="EMBL/GenBank/DDBJ databases">
        <authorList>
            <person name="Weinstock G."/>
            <person name="Sodergren E."/>
            <person name="Wylie T."/>
            <person name="Fulton L."/>
            <person name="Fulton R."/>
            <person name="Fronick C."/>
            <person name="O'Laughlin M."/>
            <person name="Godfrey J."/>
            <person name="Miner T."/>
            <person name="Herter B."/>
            <person name="Appelbaum E."/>
            <person name="Cordes M."/>
            <person name="Lek S."/>
            <person name="Wollam A."/>
            <person name="Pepin K.H."/>
            <person name="Palsikar V.B."/>
            <person name="Mitreva M."/>
            <person name="Wilson R.K."/>
        </authorList>
    </citation>
    <scope>NUCLEOTIDE SEQUENCE [LARGE SCALE GENOMIC DNA]</scope>
    <source>
        <strain evidence="3 4">ATCC 15930</strain>
    </source>
</reference>
<evidence type="ECO:0000313" key="4">
    <source>
        <dbReference type="Proteomes" id="UP000027442"/>
    </source>
</evidence>
<feature type="signal peptide" evidence="1">
    <location>
        <begin position="1"/>
        <end position="19"/>
    </location>
</feature>
<protein>
    <recommendedName>
        <fullName evidence="2">Outer membrane protein beta-barrel domain-containing protein</fullName>
    </recommendedName>
</protein>
<proteinExistence type="predicted"/>
<dbReference type="PATRIC" id="fig|1122985.7.peg.2810"/>
<dbReference type="InterPro" id="IPR011250">
    <property type="entry name" value="OMP/PagP_B-barrel"/>
</dbReference>
<dbReference type="HOGENOM" id="CLU_082049_0_0_10"/>
<evidence type="ECO:0000313" key="3">
    <source>
        <dbReference type="EMBL" id="KDR51263.1"/>
    </source>
</evidence>
<dbReference type="InterPro" id="IPR025665">
    <property type="entry name" value="Beta-barrel_OMP_2"/>
</dbReference>
<evidence type="ECO:0000259" key="2">
    <source>
        <dbReference type="Pfam" id="PF13568"/>
    </source>
</evidence>
<keyword evidence="1" id="KW-0732">Signal</keyword>
<organism evidence="3 4">
    <name type="scientific">Hoylesella loescheii DSM 19665 = JCM 12249 = ATCC 15930</name>
    <dbReference type="NCBI Taxonomy" id="1122985"/>
    <lineage>
        <taxon>Bacteria</taxon>
        <taxon>Pseudomonadati</taxon>
        <taxon>Bacteroidota</taxon>
        <taxon>Bacteroidia</taxon>
        <taxon>Bacteroidales</taxon>
        <taxon>Prevotellaceae</taxon>
        <taxon>Hoylesella</taxon>
    </lineage>
</organism>
<sequence>MKKFTTLCLSLLLSATTFAQTEPGTFSLQPKVGINVSNIISSDGDNGAKAGLVFGAEANYQLNKLLSFSLGTIYSQQGTKQSLNGTDVTMKLDYINVPILINFHVVKGLALKVGVQPGFLINDKAIVERNGVSVEFGIEKLIQNTPQYSNVKLQNFDFSIPIGVSYEFSNVMLDARYCPGLVKILSDAPSSDRHIVFQFTAGYKFAL</sequence>
<comment type="caution">
    <text evidence="3">The sequence shown here is derived from an EMBL/GenBank/DDBJ whole genome shotgun (WGS) entry which is preliminary data.</text>
</comment>
<accession>A0A069QEF2</accession>
<keyword evidence="4" id="KW-1185">Reference proteome</keyword>
<dbReference type="Proteomes" id="UP000027442">
    <property type="component" value="Unassembled WGS sequence"/>
</dbReference>
<gene>
    <name evidence="3" type="ORF">HMPREF1991_02716</name>
</gene>